<comment type="caution">
    <text evidence="1">The sequence shown here is derived from an EMBL/GenBank/DDBJ whole genome shotgun (WGS) entry which is preliminary data.</text>
</comment>
<sequence>MYFILSCPITLNIYKKSSPGKRRALVNTHTNPLITFCKPCFVPLYCKRPKVSYSGGNHLSTDENSSVLPFVQFLQEDAPTIVWVSRSWGLPRSTLPISRKAPSLWHFYRYSCHIVADLGIFPAVSRA</sequence>
<dbReference type="AlphaFoldDB" id="W4RGX3"/>
<evidence type="ECO:0000313" key="1">
    <source>
        <dbReference type="EMBL" id="GAE43541.1"/>
    </source>
</evidence>
<reference evidence="1 2" key="1">
    <citation type="submission" date="2013-12" db="EMBL/GenBank/DDBJ databases">
        <title>NBRP : Genome information of microbial organism related human and environment.</title>
        <authorList>
            <person name="Hattori M."/>
            <person name="Oshima K."/>
            <person name="Inaba H."/>
            <person name="Suda W."/>
            <person name="Sakamoto M."/>
            <person name="Iino T."/>
            <person name="Kitahara M."/>
            <person name="Oshida Y."/>
            <person name="Iida T."/>
            <person name="Kudo T."/>
            <person name="Itoh T."/>
            <person name="Ahmed I."/>
            <person name="Ohkuma M."/>
        </authorList>
    </citation>
    <scope>NUCLEOTIDE SEQUENCE [LARGE SCALE GENOMIC DNA]</scope>
    <source>
        <strain evidence="1 2">JCM 21738</strain>
    </source>
</reference>
<protein>
    <submittedName>
        <fullName evidence="1">Uncharacterized protein</fullName>
    </submittedName>
</protein>
<keyword evidence="2" id="KW-1185">Reference proteome</keyword>
<dbReference type="EMBL" id="BAUW01000001">
    <property type="protein sequence ID" value="GAE43541.1"/>
    <property type="molecule type" value="Genomic_DNA"/>
</dbReference>
<name>W4RGX3_9BACI</name>
<organism evidence="1 2">
    <name type="scientific">Mesobacillus boroniphilus JCM 21738</name>
    <dbReference type="NCBI Taxonomy" id="1294265"/>
    <lineage>
        <taxon>Bacteria</taxon>
        <taxon>Bacillati</taxon>
        <taxon>Bacillota</taxon>
        <taxon>Bacilli</taxon>
        <taxon>Bacillales</taxon>
        <taxon>Bacillaceae</taxon>
        <taxon>Mesobacillus</taxon>
    </lineage>
</organism>
<dbReference type="Proteomes" id="UP000018949">
    <property type="component" value="Unassembled WGS sequence"/>
</dbReference>
<dbReference type="AntiFam" id="ANF00036">
    <property type="entry name" value="Antisense to RNaseP"/>
</dbReference>
<accession>W4RGX3</accession>
<gene>
    <name evidence="1" type="ORF">JCM21738_183</name>
</gene>
<proteinExistence type="predicted"/>
<evidence type="ECO:0000313" key="2">
    <source>
        <dbReference type="Proteomes" id="UP000018949"/>
    </source>
</evidence>